<keyword evidence="4" id="KW-1003">Cell membrane</keyword>
<dbReference type="InterPro" id="IPR011620">
    <property type="entry name" value="Sig_transdc_His_kinase_LytS_TM"/>
</dbReference>
<evidence type="ECO:0000256" key="11">
    <source>
        <dbReference type="ARBA" id="ARBA00023012"/>
    </source>
</evidence>
<dbReference type="InterPro" id="IPR050640">
    <property type="entry name" value="Bact_2-comp_sensor_kinase"/>
</dbReference>
<feature type="transmembrane region" description="Helical" evidence="13">
    <location>
        <begin position="46"/>
        <end position="63"/>
    </location>
</feature>
<evidence type="ECO:0000313" key="16">
    <source>
        <dbReference type="Proteomes" id="UP000198870"/>
    </source>
</evidence>
<keyword evidence="7" id="KW-0547">Nucleotide-binding</keyword>
<evidence type="ECO:0000256" key="10">
    <source>
        <dbReference type="ARBA" id="ARBA00022989"/>
    </source>
</evidence>
<dbReference type="Gene3D" id="3.30.565.10">
    <property type="entry name" value="Histidine kinase-like ATPase, C-terminal domain"/>
    <property type="match status" value="1"/>
</dbReference>
<keyword evidence="16" id="KW-1185">Reference proteome</keyword>
<evidence type="ECO:0000256" key="9">
    <source>
        <dbReference type="ARBA" id="ARBA00022840"/>
    </source>
</evidence>
<proteinExistence type="predicted"/>
<dbReference type="AlphaFoldDB" id="A0A1G5JBT2"/>
<dbReference type="Proteomes" id="UP000198870">
    <property type="component" value="Unassembled WGS sequence"/>
</dbReference>
<feature type="transmembrane region" description="Helical" evidence="13">
    <location>
        <begin position="75"/>
        <end position="97"/>
    </location>
</feature>
<dbReference type="InterPro" id="IPR004358">
    <property type="entry name" value="Sig_transdc_His_kin-like_C"/>
</dbReference>
<evidence type="ECO:0000256" key="3">
    <source>
        <dbReference type="ARBA" id="ARBA00012438"/>
    </source>
</evidence>
<evidence type="ECO:0000256" key="6">
    <source>
        <dbReference type="ARBA" id="ARBA00022692"/>
    </source>
</evidence>
<evidence type="ECO:0000256" key="7">
    <source>
        <dbReference type="ARBA" id="ARBA00022741"/>
    </source>
</evidence>
<dbReference type="InterPro" id="IPR036890">
    <property type="entry name" value="HATPase_C_sf"/>
</dbReference>
<comment type="subcellular location">
    <subcellularLocation>
        <location evidence="2">Cell membrane</location>
        <topology evidence="2">Multi-pass membrane protein</topology>
    </subcellularLocation>
</comment>
<organism evidence="15 16">
    <name type="scientific">Desulfoluna spongiiphila</name>
    <dbReference type="NCBI Taxonomy" id="419481"/>
    <lineage>
        <taxon>Bacteria</taxon>
        <taxon>Pseudomonadati</taxon>
        <taxon>Thermodesulfobacteriota</taxon>
        <taxon>Desulfobacteria</taxon>
        <taxon>Desulfobacterales</taxon>
        <taxon>Desulfolunaceae</taxon>
        <taxon>Desulfoluna</taxon>
    </lineage>
</organism>
<dbReference type="InterPro" id="IPR003594">
    <property type="entry name" value="HATPase_dom"/>
</dbReference>
<keyword evidence="8 15" id="KW-0418">Kinase</keyword>
<keyword evidence="9" id="KW-0067">ATP-binding</keyword>
<dbReference type="PANTHER" id="PTHR34220">
    <property type="entry name" value="SENSOR HISTIDINE KINASE YPDA"/>
    <property type="match status" value="1"/>
</dbReference>
<dbReference type="STRING" id="419481.SAMN05216233_1284"/>
<dbReference type="PRINTS" id="PR00344">
    <property type="entry name" value="BCTRLSENSOR"/>
</dbReference>
<dbReference type="Pfam" id="PF07694">
    <property type="entry name" value="5TM-5TMR_LYT"/>
    <property type="match status" value="1"/>
</dbReference>
<evidence type="ECO:0000313" key="15">
    <source>
        <dbReference type="EMBL" id="SCY85795.1"/>
    </source>
</evidence>
<evidence type="ECO:0000256" key="8">
    <source>
        <dbReference type="ARBA" id="ARBA00022777"/>
    </source>
</evidence>
<comment type="catalytic activity">
    <reaction evidence="1">
        <text>ATP + protein L-histidine = ADP + protein N-phospho-L-histidine.</text>
        <dbReference type="EC" id="2.7.13.3"/>
    </reaction>
</comment>
<dbReference type="PROSITE" id="PS50109">
    <property type="entry name" value="HIS_KIN"/>
    <property type="match status" value="1"/>
</dbReference>
<keyword evidence="11" id="KW-0902">Two-component regulatory system</keyword>
<keyword evidence="10 13" id="KW-1133">Transmembrane helix</keyword>
<feature type="domain" description="Histidine kinase" evidence="14">
    <location>
        <begin position="463"/>
        <end position="567"/>
    </location>
</feature>
<evidence type="ECO:0000256" key="5">
    <source>
        <dbReference type="ARBA" id="ARBA00022679"/>
    </source>
</evidence>
<name>A0A1G5JBT2_9BACT</name>
<keyword evidence="5" id="KW-0808">Transferase</keyword>
<feature type="transmembrane region" description="Helical" evidence="13">
    <location>
        <begin position="109"/>
        <end position="129"/>
    </location>
</feature>
<gene>
    <name evidence="15" type="ORF">SAMN05216233_1284</name>
</gene>
<dbReference type="PANTHER" id="PTHR34220:SF7">
    <property type="entry name" value="SENSOR HISTIDINE KINASE YPDA"/>
    <property type="match status" value="1"/>
</dbReference>
<evidence type="ECO:0000256" key="2">
    <source>
        <dbReference type="ARBA" id="ARBA00004651"/>
    </source>
</evidence>
<protein>
    <recommendedName>
        <fullName evidence="3">histidine kinase</fullName>
        <ecNumber evidence="3">2.7.13.3</ecNumber>
    </recommendedName>
</protein>
<evidence type="ECO:0000256" key="13">
    <source>
        <dbReference type="SAM" id="Phobius"/>
    </source>
</evidence>
<dbReference type="EC" id="2.7.13.3" evidence="3"/>
<dbReference type="SUPFAM" id="SSF55874">
    <property type="entry name" value="ATPase domain of HSP90 chaperone/DNA topoisomerase II/histidine kinase"/>
    <property type="match status" value="1"/>
</dbReference>
<keyword evidence="12 13" id="KW-0472">Membrane</keyword>
<feature type="transmembrane region" description="Helical" evidence="13">
    <location>
        <begin position="167"/>
        <end position="193"/>
    </location>
</feature>
<dbReference type="SMART" id="SM00387">
    <property type="entry name" value="HATPase_c"/>
    <property type="match status" value="1"/>
</dbReference>
<feature type="transmembrane region" description="Helical" evidence="13">
    <location>
        <begin position="7"/>
        <end position="26"/>
    </location>
</feature>
<evidence type="ECO:0000256" key="4">
    <source>
        <dbReference type="ARBA" id="ARBA00022475"/>
    </source>
</evidence>
<evidence type="ECO:0000256" key="12">
    <source>
        <dbReference type="ARBA" id="ARBA00023136"/>
    </source>
</evidence>
<dbReference type="EMBL" id="FMUX01000028">
    <property type="protein sequence ID" value="SCY85795.1"/>
    <property type="molecule type" value="Genomic_DNA"/>
</dbReference>
<dbReference type="GO" id="GO:0005524">
    <property type="term" value="F:ATP binding"/>
    <property type="evidence" value="ECO:0007669"/>
    <property type="project" value="UniProtKB-KW"/>
</dbReference>
<dbReference type="GO" id="GO:0071555">
    <property type="term" value="P:cell wall organization"/>
    <property type="evidence" value="ECO:0007669"/>
    <property type="project" value="InterPro"/>
</dbReference>
<accession>A0A1G5JBT2</accession>
<dbReference type="GO" id="GO:0000155">
    <property type="term" value="F:phosphorelay sensor kinase activity"/>
    <property type="evidence" value="ECO:0007669"/>
    <property type="project" value="InterPro"/>
</dbReference>
<evidence type="ECO:0000256" key="1">
    <source>
        <dbReference type="ARBA" id="ARBA00000085"/>
    </source>
</evidence>
<dbReference type="GO" id="GO:0005886">
    <property type="term" value="C:plasma membrane"/>
    <property type="evidence" value="ECO:0007669"/>
    <property type="project" value="UniProtKB-SubCell"/>
</dbReference>
<evidence type="ECO:0000259" key="14">
    <source>
        <dbReference type="PROSITE" id="PS50109"/>
    </source>
</evidence>
<dbReference type="RefSeq" id="WP_217640401.1">
    <property type="nucleotide sequence ID" value="NZ_FMUX01000028.1"/>
</dbReference>
<feature type="transmembrane region" description="Helical" evidence="13">
    <location>
        <begin position="141"/>
        <end position="161"/>
    </location>
</feature>
<dbReference type="Pfam" id="PF06580">
    <property type="entry name" value="His_kinase"/>
    <property type="match status" value="1"/>
</dbReference>
<reference evidence="15 16" key="1">
    <citation type="submission" date="2016-10" db="EMBL/GenBank/DDBJ databases">
        <authorList>
            <person name="de Groot N.N."/>
        </authorList>
    </citation>
    <scope>NUCLEOTIDE SEQUENCE [LARGE SCALE GENOMIC DNA]</scope>
    <source>
        <strain evidence="15 16">AA1</strain>
    </source>
</reference>
<dbReference type="Pfam" id="PF02518">
    <property type="entry name" value="HATPase_c"/>
    <property type="match status" value="1"/>
</dbReference>
<dbReference type="InterPro" id="IPR005467">
    <property type="entry name" value="His_kinase_dom"/>
</dbReference>
<keyword evidence="6 13" id="KW-0812">Transmembrane</keyword>
<dbReference type="InterPro" id="IPR010559">
    <property type="entry name" value="Sig_transdc_His_kin_internal"/>
</dbReference>
<sequence length="572" mass="62100">MDVSITHLLISLIEHLGLTVAAAFLILNMGAAGKTFLGKHPWVEKAVLTCFFGLFAILGNYGFDPVHDAFANLRAMAVVTGGLFGGPWVGVGAGIIAGGHRFLIDIGGFSSAPCATATLLEGVTAGLLAGWYGSRVMNWKVAFGLGVAGESMHMGLVLLFAKPFPEAVALVQLIAVPMILVNSVGAAFFVELIKGLFRERERRESRQVQQILEIANLTVGYLRAGLGAGSAKKTAEIIFRQVDVAAVAITDTTHVLAHMGAGADHHIAGEPIRTAATGMVLDDGLPLFRHTRREIACPHHGCPFHHGIIVPLKKGADIVGTLKFYGTREKPLDKVHFQTARGLAVLFSTQLELEDIQIQARMLAYAEIRRLQAQINPHFLFNSLNTIASFCRTRPDRARELILDLSNYMRRNLDQSKGYITVREELEQVEAYLAIEQARFGDRVSYRLHVGEGCDNWPIPALVIQPVVENAVKHGITPQETGGTVTVSIDCDATLLTVRVTDDGVGMSDETVSRLYNPEELAAAGEGIGVRNTIHRLQRIYGPSCRMAIESVQGRGTEVSFSIPRKHPSVRP</sequence>